<evidence type="ECO:0000256" key="1">
    <source>
        <dbReference type="SAM" id="Phobius"/>
    </source>
</evidence>
<dbReference type="InterPro" id="IPR009339">
    <property type="entry name" value="DUF998"/>
</dbReference>
<protein>
    <submittedName>
        <fullName evidence="2">Hypothetical membrane protein</fullName>
    </submittedName>
</protein>
<dbReference type="Pfam" id="PF06197">
    <property type="entry name" value="DUF998"/>
    <property type="match status" value="1"/>
</dbReference>
<gene>
    <name evidence="2" type="ORF">SAMN05421541_106169</name>
</gene>
<keyword evidence="3" id="KW-1185">Reference proteome</keyword>
<sequence length="147" mass="15022">MNAAFVLTAALLIAGLVLSRRVRGPGRAVRWGWWLMAFGAAGLGLAGAFPADSNENLHLLGAVLVFGCGNAGLLVAGCAREGTLPARLRPATAALGLLGLAGSVLFLVQQGMGLGVGGMERVAVFPLPVWACYAGCSLYLSSRLSRA</sequence>
<feature type="transmembrane region" description="Helical" evidence="1">
    <location>
        <begin position="91"/>
        <end position="110"/>
    </location>
</feature>
<name>A0A1I2G4Z9_9ACTN</name>
<proteinExistence type="predicted"/>
<feature type="transmembrane region" description="Helical" evidence="1">
    <location>
        <begin position="122"/>
        <end position="141"/>
    </location>
</feature>
<keyword evidence="1" id="KW-1133">Transmembrane helix</keyword>
<reference evidence="2 3" key="1">
    <citation type="submission" date="2016-10" db="EMBL/GenBank/DDBJ databases">
        <authorList>
            <person name="de Groot N.N."/>
        </authorList>
    </citation>
    <scope>NUCLEOTIDE SEQUENCE [LARGE SCALE GENOMIC DNA]</scope>
    <source>
        <strain evidence="2 3">DSM 43019</strain>
    </source>
</reference>
<evidence type="ECO:0000313" key="2">
    <source>
        <dbReference type="EMBL" id="SFF11826.1"/>
    </source>
</evidence>
<dbReference type="Proteomes" id="UP000199645">
    <property type="component" value="Unassembled WGS sequence"/>
</dbReference>
<accession>A0A1I2G4Z9</accession>
<keyword evidence="1" id="KW-0812">Transmembrane</keyword>
<dbReference type="AlphaFoldDB" id="A0A1I2G4Z9"/>
<organism evidence="2 3">
    <name type="scientific">Actinoplanes philippinensis</name>
    <dbReference type="NCBI Taxonomy" id="35752"/>
    <lineage>
        <taxon>Bacteria</taxon>
        <taxon>Bacillati</taxon>
        <taxon>Actinomycetota</taxon>
        <taxon>Actinomycetes</taxon>
        <taxon>Micromonosporales</taxon>
        <taxon>Micromonosporaceae</taxon>
        <taxon>Actinoplanes</taxon>
    </lineage>
</organism>
<evidence type="ECO:0000313" key="3">
    <source>
        <dbReference type="Proteomes" id="UP000199645"/>
    </source>
</evidence>
<keyword evidence="1" id="KW-0472">Membrane</keyword>
<dbReference type="EMBL" id="FONV01000006">
    <property type="protein sequence ID" value="SFF11826.1"/>
    <property type="molecule type" value="Genomic_DNA"/>
</dbReference>
<feature type="transmembrane region" description="Helical" evidence="1">
    <location>
        <begin position="59"/>
        <end position="79"/>
    </location>
</feature>